<dbReference type="EMBL" id="CAJNJA010026519">
    <property type="protein sequence ID" value="CAE7561028.1"/>
    <property type="molecule type" value="Genomic_DNA"/>
</dbReference>
<evidence type="ECO:0000313" key="4">
    <source>
        <dbReference type="Proteomes" id="UP000601435"/>
    </source>
</evidence>
<comment type="caution">
    <text evidence="3">The sequence shown here is derived from an EMBL/GenBank/DDBJ whole genome shotgun (WGS) entry which is preliminary data.</text>
</comment>
<feature type="region of interest" description="Disordered" evidence="1">
    <location>
        <begin position="401"/>
        <end position="441"/>
    </location>
</feature>
<feature type="compositionally biased region" description="Low complexity" evidence="1">
    <location>
        <begin position="761"/>
        <end position="773"/>
    </location>
</feature>
<feature type="compositionally biased region" description="Basic and acidic residues" evidence="1">
    <location>
        <begin position="991"/>
        <end position="1002"/>
    </location>
</feature>
<dbReference type="InterPro" id="IPR001584">
    <property type="entry name" value="Integrase_cat-core"/>
</dbReference>
<reference evidence="3" key="1">
    <citation type="submission" date="2021-02" db="EMBL/GenBank/DDBJ databases">
        <authorList>
            <person name="Dougan E. K."/>
            <person name="Rhodes N."/>
            <person name="Thang M."/>
            <person name="Chan C."/>
        </authorList>
    </citation>
    <scope>NUCLEOTIDE SEQUENCE</scope>
</reference>
<proteinExistence type="predicted"/>
<feature type="compositionally biased region" description="Low complexity" evidence="1">
    <location>
        <begin position="227"/>
        <end position="238"/>
    </location>
</feature>
<dbReference type="InterPro" id="IPR036397">
    <property type="entry name" value="RNaseH_sf"/>
</dbReference>
<dbReference type="Pfam" id="PF07727">
    <property type="entry name" value="RVT_2"/>
    <property type="match status" value="1"/>
</dbReference>
<feature type="region of interest" description="Disordered" evidence="1">
    <location>
        <begin position="580"/>
        <end position="611"/>
    </location>
</feature>
<feature type="region of interest" description="Disordered" evidence="1">
    <location>
        <begin position="638"/>
        <end position="673"/>
    </location>
</feature>
<organism evidence="3 4">
    <name type="scientific">Symbiodinium necroappetens</name>
    <dbReference type="NCBI Taxonomy" id="1628268"/>
    <lineage>
        <taxon>Eukaryota</taxon>
        <taxon>Sar</taxon>
        <taxon>Alveolata</taxon>
        <taxon>Dinophyceae</taxon>
        <taxon>Suessiales</taxon>
        <taxon>Symbiodiniaceae</taxon>
        <taxon>Symbiodinium</taxon>
    </lineage>
</organism>
<feature type="domain" description="Integrase catalytic" evidence="2">
    <location>
        <begin position="1446"/>
        <end position="1621"/>
    </location>
</feature>
<dbReference type="Proteomes" id="UP000601435">
    <property type="component" value="Unassembled WGS sequence"/>
</dbReference>
<feature type="compositionally biased region" description="Low complexity" evidence="1">
    <location>
        <begin position="1929"/>
        <end position="1943"/>
    </location>
</feature>
<gene>
    <name evidence="3" type="primary">RE2</name>
    <name evidence="3" type="ORF">SNEC2469_LOCUS16206</name>
</gene>
<dbReference type="InterPro" id="IPR012337">
    <property type="entry name" value="RNaseH-like_sf"/>
</dbReference>
<feature type="region of interest" description="Disordered" evidence="1">
    <location>
        <begin position="1754"/>
        <end position="1778"/>
    </location>
</feature>
<dbReference type="InterPro" id="IPR013103">
    <property type="entry name" value="RVT_2"/>
</dbReference>
<feature type="compositionally biased region" description="Basic residues" evidence="1">
    <location>
        <begin position="431"/>
        <end position="440"/>
    </location>
</feature>
<protein>
    <submittedName>
        <fullName evidence="3">RE2 protein</fullName>
    </submittedName>
</protein>
<dbReference type="PROSITE" id="PS50994">
    <property type="entry name" value="INTEGRASE"/>
    <property type="match status" value="1"/>
</dbReference>
<feature type="region of interest" description="Disordered" evidence="1">
    <location>
        <begin position="223"/>
        <end position="245"/>
    </location>
</feature>
<feature type="region of interest" description="Disordered" evidence="1">
    <location>
        <begin position="344"/>
        <end position="365"/>
    </location>
</feature>
<accession>A0A812UA68</accession>
<feature type="region of interest" description="Disordered" evidence="1">
    <location>
        <begin position="753"/>
        <end position="786"/>
    </location>
</feature>
<sequence>MAAGTLLDSLRFARFIHDQDEAGGAATESRYGIPRYNGDASRLTEWVFRVKMLAEKEKSISEAEAKKLGSLPLRLVEGLSGQALKIAQQLDVSKLAAEGGVDYLIEKMSTELRPRRMQQARELYEAGAQQGGILSRQASESMAQYILRRRAWYRAMTDLSTDLKLPDLVLSEQLLLNAGLNDDQRLMIRTVVGDKMNFDRVAEELVNQHPRIHEKGAYHPFRKNEYKGFPSSSPSSKGGPKGYRPKPRYYNAFHAESVEDEAAYPEMNDEVYGDDGPDYLNEETGRSDYENPVYFSEAEIGTYAEEHLAYLSESGLDIEDQEACEFASELIQSEQDAYYARKGASHKGHGGFNKASPPPFEISGSISLDDKRARLRALKARTTCKRCGAVGHWSGDYECPLSKGKGKKGGGKTSTSTPSSSGAGTSQHPGAKGRHGKPSRPRTVYFSISEATSSTASKRRLVGYAIDEGGATAHLTPGKQQLYDFADEDNARGNRRQLECGYFPDDRGDVVGRTLWYQNLECSTRMPWRRLQLYLFMIEYDQNRPQRQQQYLFLIESDHSRPQRRQQYLFPIEYHQHVPKKVQSASLQDRPRRPQRPHPLLHRIPQDPLKDEENASTYEPQLMDPTALFTKSNARIAGTSSPAHDEISQLRLRQEPPRQRPRANTTGPPGEAPMDPCAFGLAEIVDIESDQPPRHDLHDENSVLTIDRIPGVLQTFQDLVVRRVQELESGTEVPTRRLHEALDLSIATATTWNSRMSGPAGSSTTVFGTSSTTRPHGGGRRYGESDHYHNLKARGLKVVEMGRYKHGQYAEAYADTAYRKWVLDNIGPTSASGMKAMRNYFEERQNYESRPDAMALMAIHDHSDHIEEHDLIAILDTGCNQTCHGDRWLERYVKATKQQLPEADTTSEVRIRGIGGQIRTSGTRKLPLILELVNGGLAQGDLTSTELLDSDAPLLISMQAQRALGLIIDIAGEVVHSQTLGHDLKLAYKEPETAPRDDHPGEESAGDDEELIPAMPADGKGDDAEKEVAYYTFDAEKARVMNKTQHFRVKEGVDGVKSKDRHMWNQIKPSRQRRHHELPRGCKTFLLEVFAGAAMLTQMALHEWSMPVTPPVDLNTGYDLLTKQGRDEVDRIIARDDPFAITFAPVCTPWTSWTNIATGTTRSKIMAERKKWQPALAWMYDVAKDRLSKGRHVVIENPWNSAMWDCVQSQRFFRANPRDEATLEPMECVKVDQCMLSLKDDINHLPHLKPTGFLTASSEVKRRLVGAHCDGSHLHQQLDTKKRCMAAQKWPRDLCKALLQGLAAELDYLITMVAFPAEAHTELEVMSDDEGEENTYLDGIHQPSDFAYDDGQDYAATKKQEEWEIIYDEGEVPPPPQPVGDALERRQHQWRQLPYNTRVALRRLHNMTGHAPPSAMQRLLRTAGADANAIKALDSFRCATCEAKKVPDRPSPVKMPEEYRFNKAVSLDVFIVKDTLNKKYKVMSVVDLGTLFHAAVIVGEGGGPPSSGDMAKAMQMIWFSWAGPPESIVLDRGLENRGQLQKLMTAHGVQLRYIGVESPWQLGRGERHGGLLKEVIKAVVTSRQLRGRQNMEFVVTESVGIKNHRVNHNGFSPSQWVLGRNPPDLESLTTLLPEAKLGVHQEILDGETSFAQQMMIRGAAKEAFSRVDSSQRIRAAMLRKSVPGRGPFHMGDLVCFHRRQGSKAGWKWFGPARVIGQEGRSTLWVCHGGIPMTVSTEQCRHATGTEMMAKRMLELRPSRKRRREDMAPDVDDAGAMNDDPFLDDLIGVGTVAENQQQGFFDLSDASGTPTPAPDEPEGPNGQEIPGLHPPPPGLSPLEPGQASQLDDNGQEIPGLQAPPPGLSPDVNQVQQPHLGGPVHVQQPHLGGPVQDMPDVPDSDVGSPSMSTAEPEQELVPPSRDISGQPDLLPPSSSTANRSSTSRAPEPLRPLQQALRISPDALDGHPRNRHRSRSPPRAMMTIGENPEVGKCLHGFLARRLNKKSAAARAKELNFTKATGEERDGIQEARKREWGNWQGFDAVEVIPPEKVQETLAANPEAEITPTRWVDINKAQPWLPPKYKSRIVVRGDLESGASTRTDSPTCSATMLGLLLSFTANRRLQLRGGDITASFLQGEKLVRVLLLKPPPGGLPGVPEGSLLRALKPVYGTRDAPRGFFKRLHNVAVAQGLRALPHEHAAYVLQDETGVQGMMVAHVDDLLWSGTGKMDKVMDAITKEFKFGTLEFGSQFDYCGRTIAQETEGIRVTCPNHASKVRPIPLEVWRRRQKDAKITEPEREQLRSVVGSLSWMVRVCRLDIAYEVNYLQAVMQQAVVADLIACNNLLSYVKKTADRGLFYAYNAFDEQDQVIYSITDASHAADFDVSTTGTPMGSRSQSGRILALGSRKILETGKGTIHIIEYHSCVLKRVCRSTLQAETQSLIAGYEEGEHLRALMWGMNNDYHDKGLIGAMDHMTLAMLTDCRSLEQHLRQPGLSTVADKRLAIDLSSMRQLIWRKKGELVGDPLLTDEPPEEATTVVKWIDTSTMLSDGLTKKMKSNQIDQVMLKGTMEISFQKVLSKPAEAKEKLGV</sequence>
<dbReference type="SUPFAM" id="SSF53098">
    <property type="entry name" value="Ribonuclease H-like"/>
    <property type="match status" value="1"/>
</dbReference>
<dbReference type="GO" id="GO:0003676">
    <property type="term" value="F:nucleic acid binding"/>
    <property type="evidence" value="ECO:0007669"/>
    <property type="project" value="InterPro"/>
</dbReference>
<evidence type="ECO:0000259" key="2">
    <source>
        <dbReference type="PROSITE" id="PS50994"/>
    </source>
</evidence>
<feature type="region of interest" description="Disordered" evidence="1">
    <location>
        <begin position="991"/>
        <end position="1022"/>
    </location>
</feature>
<evidence type="ECO:0000313" key="3">
    <source>
        <dbReference type="EMBL" id="CAE7561028.1"/>
    </source>
</evidence>
<feature type="region of interest" description="Disordered" evidence="1">
    <location>
        <begin position="1801"/>
        <end position="1982"/>
    </location>
</feature>
<feature type="compositionally biased region" description="Low complexity" evidence="1">
    <location>
        <begin position="413"/>
        <end position="426"/>
    </location>
</feature>
<name>A0A812UA68_9DINO</name>
<feature type="compositionally biased region" description="Basic and acidic residues" evidence="1">
    <location>
        <begin position="643"/>
        <end position="658"/>
    </location>
</feature>
<evidence type="ECO:0000256" key="1">
    <source>
        <dbReference type="SAM" id="MobiDB-lite"/>
    </source>
</evidence>
<keyword evidence="4" id="KW-1185">Reference proteome</keyword>
<dbReference type="OrthoDB" id="420746at2759"/>
<dbReference type="Gene3D" id="3.30.420.10">
    <property type="entry name" value="Ribonuclease H-like superfamily/Ribonuclease H"/>
    <property type="match status" value="1"/>
</dbReference>
<dbReference type="GO" id="GO:0015074">
    <property type="term" value="P:DNA integration"/>
    <property type="evidence" value="ECO:0007669"/>
    <property type="project" value="InterPro"/>
</dbReference>